<keyword evidence="2" id="KW-1185">Reference proteome</keyword>
<gene>
    <name evidence="1" type="ORF">BgAZ_100350</name>
</gene>
<accession>A0AAD8PF30</accession>
<dbReference type="AlphaFoldDB" id="A0AAD8PF30"/>
<evidence type="ECO:0000313" key="2">
    <source>
        <dbReference type="Proteomes" id="UP001230268"/>
    </source>
</evidence>
<proteinExistence type="predicted"/>
<comment type="caution">
    <text evidence="1">The sequence shown here is derived from an EMBL/GenBank/DDBJ whole genome shotgun (WGS) entry which is preliminary data.</text>
</comment>
<sequence length="460" mass="51956">MAQDLCKTIEEPKCFKEIIDLMAKIQENSSLRNEVFKVIWYMIHPYIRDSDGKTFYAPDPAAEYRSTGYIPAIFEASKEIRDTIIVNPALYTSFGKYQDLFKNDVGKDVCTENLAQIVINALPDYYASLYLLYFHGLEEMKTAGGGSWSSDSYNVSNTNLHKWLLAAGYHGNDRGGFSIGAFGSEIGKAIAGKIKKILTNKDPGALQNVLFGVNFVVDKWNDALLGHSVLFLHEYCVQITADKLDEKVRQQNMDKEVKDVCQKVKEELSGFVGNSSGVIKAVAERNSNFANNYFDESAFGLYSAWAKVTVKDVITSLKSMNADCESWKKTNIDNADSQGPFKYGFVFMDNKWDDTTTAPTVKDKIKTLIRNGEFPNLEKLRETISRVRKFHHEDQTVEIDEETMDQKGARIFGKYWQKREGGSAGCHGASGHLHAKNSMTSELSVMPMMMILWFFIKKIF</sequence>
<reference evidence="1" key="1">
    <citation type="submission" date="2023-08" db="EMBL/GenBank/DDBJ databases">
        <title>Draft sequence of the Babesia gibsoni genome.</title>
        <authorList>
            <person name="Yamagishi J.Y."/>
            <person name="Xuan X.X."/>
        </authorList>
    </citation>
    <scope>NUCLEOTIDE SEQUENCE</scope>
    <source>
        <strain evidence="1">Azabu</strain>
    </source>
</reference>
<name>A0AAD8PF30_BABGI</name>
<dbReference type="Proteomes" id="UP001230268">
    <property type="component" value="Unassembled WGS sequence"/>
</dbReference>
<protein>
    <submittedName>
        <fullName evidence="1">Uncharacterized protein</fullName>
    </submittedName>
</protein>
<evidence type="ECO:0000313" key="1">
    <source>
        <dbReference type="EMBL" id="KAK1444129.1"/>
    </source>
</evidence>
<dbReference type="EMBL" id="JAVEPI010000001">
    <property type="protein sequence ID" value="KAK1444129.1"/>
    <property type="molecule type" value="Genomic_DNA"/>
</dbReference>
<organism evidence="1 2">
    <name type="scientific">Babesia gibsoni</name>
    <dbReference type="NCBI Taxonomy" id="33632"/>
    <lineage>
        <taxon>Eukaryota</taxon>
        <taxon>Sar</taxon>
        <taxon>Alveolata</taxon>
        <taxon>Apicomplexa</taxon>
        <taxon>Aconoidasida</taxon>
        <taxon>Piroplasmida</taxon>
        <taxon>Babesiidae</taxon>
        <taxon>Babesia</taxon>
    </lineage>
</organism>